<protein>
    <submittedName>
        <fullName evidence="1">Uncharacterized protein</fullName>
    </submittedName>
</protein>
<accession>A0ACB8V6W1</accession>
<gene>
    <name evidence="1" type="ORF">L3Q82_005621</name>
</gene>
<organism evidence="1 2">
    <name type="scientific">Scortum barcoo</name>
    <name type="common">barcoo grunter</name>
    <dbReference type="NCBI Taxonomy" id="214431"/>
    <lineage>
        <taxon>Eukaryota</taxon>
        <taxon>Metazoa</taxon>
        <taxon>Chordata</taxon>
        <taxon>Craniata</taxon>
        <taxon>Vertebrata</taxon>
        <taxon>Euteleostomi</taxon>
        <taxon>Actinopterygii</taxon>
        <taxon>Neopterygii</taxon>
        <taxon>Teleostei</taxon>
        <taxon>Neoteleostei</taxon>
        <taxon>Acanthomorphata</taxon>
        <taxon>Eupercaria</taxon>
        <taxon>Centrarchiformes</taxon>
        <taxon>Terapontoidei</taxon>
        <taxon>Terapontidae</taxon>
        <taxon>Scortum</taxon>
    </lineage>
</organism>
<comment type="caution">
    <text evidence="1">The sequence shown here is derived from an EMBL/GenBank/DDBJ whole genome shotgun (WGS) entry which is preliminary data.</text>
</comment>
<name>A0ACB8V6W1_9TELE</name>
<evidence type="ECO:0000313" key="1">
    <source>
        <dbReference type="EMBL" id="KAI3351286.1"/>
    </source>
</evidence>
<reference evidence="1" key="1">
    <citation type="submission" date="2022-04" db="EMBL/GenBank/DDBJ databases">
        <title>Jade perch genome.</title>
        <authorList>
            <person name="Chao B."/>
        </authorList>
    </citation>
    <scope>NUCLEOTIDE SEQUENCE</scope>
    <source>
        <strain evidence="1">CB-2022</strain>
    </source>
</reference>
<dbReference type="EMBL" id="CM041554">
    <property type="protein sequence ID" value="KAI3351286.1"/>
    <property type="molecule type" value="Genomic_DNA"/>
</dbReference>
<evidence type="ECO:0000313" key="2">
    <source>
        <dbReference type="Proteomes" id="UP000831701"/>
    </source>
</evidence>
<proteinExistence type="predicted"/>
<dbReference type="Proteomes" id="UP000831701">
    <property type="component" value="Chromosome 24"/>
</dbReference>
<keyword evidence="2" id="KW-1185">Reference proteome</keyword>
<sequence>MRGGIGSPRPSAIRLLPKPHCTGPSWIFLRVVSLLEGGPTSPFRAEPGRVPVGKDPGHQALALRAPTPGLDPGWGPGNANPGDVSYVKAIDIWMAVCLLFVFSALLEYAAVNFIARQHKELLRFRRRRRHMKPFVQHAEVQSSFVALEIDPKQIVNIHFPDSWEDETGEGRFSFPGYGMGPACLQAKDGMAIKGNNNNAPASAAPEKSIEEMKKLFIGRAKRIDTVSRVAFPLVFLIFNIFYWIIYKIIRSEDIHKQ</sequence>